<proteinExistence type="inferred from homology"/>
<organism evidence="3 4">
    <name type="scientific">Sphingobium chungbukense</name>
    <dbReference type="NCBI Taxonomy" id="56193"/>
    <lineage>
        <taxon>Bacteria</taxon>
        <taxon>Pseudomonadati</taxon>
        <taxon>Pseudomonadota</taxon>
        <taxon>Alphaproteobacteria</taxon>
        <taxon>Sphingomonadales</taxon>
        <taxon>Sphingomonadaceae</taxon>
        <taxon>Sphingobium</taxon>
    </lineage>
</organism>
<dbReference type="PANTHER" id="PTHR42760:SF124">
    <property type="entry name" value="SHORT-CHAIN DEHYDROGENASE_REDUCTASE"/>
    <property type="match status" value="1"/>
</dbReference>
<dbReference type="FunFam" id="3.40.50.720:FF:000084">
    <property type="entry name" value="Short-chain dehydrogenase reductase"/>
    <property type="match status" value="1"/>
</dbReference>
<dbReference type="PRINTS" id="PR00080">
    <property type="entry name" value="SDRFAMILY"/>
</dbReference>
<name>A0A0M3AMH0_9SPHN</name>
<dbReference type="PROSITE" id="PS00061">
    <property type="entry name" value="ADH_SHORT"/>
    <property type="match status" value="1"/>
</dbReference>
<dbReference type="Gene3D" id="3.40.50.720">
    <property type="entry name" value="NAD(P)-binding Rossmann-like Domain"/>
    <property type="match status" value="1"/>
</dbReference>
<dbReference type="PANTHER" id="PTHR42760">
    <property type="entry name" value="SHORT-CHAIN DEHYDROGENASES/REDUCTASES FAMILY MEMBER"/>
    <property type="match status" value="1"/>
</dbReference>
<dbReference type="AlphaFoldDB" id="A0A0M3AMH0"/>
<dbReference type="InterPro" id="IPR020904">
    <property type="entry name" value="Sc_DH/Rdtase_CS"/>
</dbReference>
<evidence type="ECO:0000313" key="3">
    <source>
        <dbReference type="EMBL" id="KKW90136.1"/>
    </source>
</evidence>
<evidence type="ECO:0000256" key="2">
    <source>
        <dbReference type="ARBA" id="ARBA00051383"/>
    </source>
</evidence>
<dbReference type="PRINTS" id="PR00081">
    <property type="entry name" value="GDHRDH"/>
</dbReference>
<dbReference type="Pfam" id="PF13561">
    <property type="entry name" value="adh_short_C2"/>
    <property type="match status" value="1"/>
</dbReference>
<sequence>MSGRFSGKTVLVTGGSSGIGAACCAAFLAEGARVASVDLRLPAGGVDGILQLAGDVSTADAAATIVADAVAGLGRIDILVNSAGIGSLEPTESVSEAHWRRTQAVNLDGSFYMAQATIRHMLKEGSGGAIINIASIHGHVGFPGHAAYAASKGAVVNLTRALGIEYAARGIRVNAVCPGFVMTPMIEAGVTDELMPQVIALHPIGRIANPNEIAAPVLFLASDDASFIAGTSLMVDGGYTAQ</sequence>
<gene>
    <name evidence="3" type="ORF">YP76_22130</name>
</gene>
<dbReference type="EMBL" id="LBIC01000012">
    <property type="protein sequence ID" value="KKW90136.1"/>
    <property type="molecule type" value="Genomic_DNA"/>
</dbReference>
<dbReference type="PATRIC" id="fig|56193.3.peg.4654"/>
<comment type="caution">
    <text evidence="3">The sequence shown here is derived from an EMBL/GenBank/DDBJ whole genome shotgun (WGS) entry which is preliminary data.</text>
</comment>
<protein>
    <recommendedName>
        <fullName evidence="5">Short-chain dehydrogenase</fullName>
    </recommendedName>
</protein>
<dbReference type="InterPro" id="IPR036291">
    <property type="entry name" value="NAD(P)-bd_dom_sf"/>
</dbReference>
<accession>A0A0M3AMH0</accession>
<reference evidence="3 4" key="1">
    <citation type="submission" date="2015-04" db="EMBL/GenBank/DDBJ databases">
        <title>Genome sequence of aromatic hydrocarbons-degrading Sphingobium chungbukense DJ77.</title>
        <authorList>
            <person name="Kim Y.-C."/>
            <person name="Chae J.-C."/>
        </authorList>
    </citation>
    <scope>NUCLEOTIDE SEQUENCE [LARGE SCALE GENOMIC DNA]</scope>
    <source>
        <strain evidence="3 4">DJ77</strain>
    </source>
</reference>
<dbReference type="SUPFAM" id="SSF51735">
    <property type="entry name" value="NAD(P)-binding Rossmann-fold domains"/>
    <property type="match status" value="1"/>
</dbReference>
<comment type="similarity">
    <text evidence="1">Belongs to the short-chain dehydrogenases/reductases (SDR) family.</text>
</comment>
<comment type="catalytic activity">
    <reaction evidence="2">
        <text>2,5-dichlorocyclohexa-2,5-dien-1,4-diol + NAD(+) = 2,5-dichlorohydroquinone + NADH + H(+)</text>
        <dbReference type="Rhea" id="RHEA:15741"/>
        <dbReference type="ChEBI" id="CHEBI:15378"/>
        <dbReference type="ChEBI" id="CHEBI:27545"/>
        <dbReference type="ChEBI" id="CHEBI:28975"/>
        <dbReference type="ChEBI" id="CHEBI:57540"/>
        <dbReference type="ChEBI" id="CHEBI:57945"/>
    </reaction>
</comment>
<dbReference type="PROSITE" id="PS51257">
    <property type="entry name" value="PROKAR_LIPOPROTEIN"/>
    <property type="match status" value="1"/>
</dbReference>
<dbReference type="STRING" id="56193.YP76_22130"/>
<evidence type="ECO:0000256" key="1">
    <source>
        <dbReference type="ARBA" id="ARBA00006484"/>
    </source>
</evidence>
<keyword evidence="4" id="KW-1185">Reference proteome</keyword>
<dbReference type="Proteomes" id="UP000033874">
    <property type="component" value="Unassembled WGS sequence"/>
</dbReference>
<dbReference type="GO" id="GO:0016616">
    <property type="term" value="F:oxidoreductase activity, acting on the CH-OH group of donors, NAD or NADP as acceptor"/>
    <property type="evidence" value="ECO:0007669"/>
    <property type="project" value="TreeGrafter"/>
</dbReference>
<dbReference type="InterPro" id="IPR002347">
    <property type="entry name" value="SDR_fam"/>
</dbReference>
<dbReference type="RefSeq" id="WP_046765757.1">
    <property type="nucleotide sequence ID" value="NZ_LBIC01000012.1"/>
</dbReference>
<evidence type="ECO:0008006" key="5">
    <source>
        <dbReference type="Google" id="ProtNLM"/>
    </source>
</evidence>
<dbReference type="CDD" id="cd05233">
    <property type="entry name" value="SDR_c"/>
    <property type="match status" value="1"/>
</dbReference>
<evidence type="ECO:0000313" key="4">
    <source>
        <dbReference type="Proteomes" id="UP000033874"/>
    </source>
</evidence>